<feature type="region of interest" description="Disordered" evidence="1">
    <location>
        <begin position="133"/>
        <end position="155"/>
    </location>
</feature>
<sequence>MGEQQIAPCAGLVQVIGTPGSGVSTLAAEIRAWWPGESPAGGRWLEVREGQITIAGTIEWEGTPPASRGVVVHVLGQRSRREDRAALAALTTDDHSGSLGGRSEQPRSEQPRSEEPRSRVIAVRARADLWWPPRRPSHGDSRVSARHHASSADGDPTMDVVALSALHARAPRVLTLADLGSLRALASASAHGTEAYWLAGDLFARGATAIEPEQRQRLLQVLDLTGIRIAVDALRANQSLALDDIGGLMQQHSGIGALRERLAHALWTQSAERAGNARLGGTEAAAPLRGLPWEPLAGDEDQATLIERAARSRARSRAATSPRAARAALAEYQHMVRIAQGCAQ</sequence>
<gene>
    <name evidence="2" type="ORF">HT102_13450</name>
</gene>
<feature type="region of interest" description="Disordered" evidence="1">
    <location>
        <begin position="90"/>
        <end position="119"/>
    </location>
</feature>
<organism evidence="2 3">
    <name type="scientific">Lolliginicoccus lacisalsi</name>
    <dbReference type="NCBI Taxonomy" id="2742202"/>
    <lineage>
        <taxon>Bacteria</taxon>
        <taxon>Bacillati</taxon>
        <taxon>Actinomycetota</taxon>
        <taxon>Actinomycetes</taxon>
        <taxon>Mycobacteriales</taxon>
        <taxon>Hoyosellaceae</taxon>
        <taxon>Lolliginicoccus</taxon>
    </lineage>
</organism>
<dbReference type="Proteomes" id="UP000642993">
    <property type="component" value="Unassembled WGS sequence"/>
</dbReference>
<keyword evidence="3" id="KW-1185">Reference proteome</keyword>
<reference evidence="2" key="1">
    <citation type="submission" date="2020-09" db="EMBL/GenBank/DDBJ databases">
        <title>Hoyosella lacisalsi sp. nov., a halotolerant actinobacterium isolated from soil of Lake Gudzhirganskoe.</title>
        <authorList>
            <person name="Yang Q."/>
            <person name="Guo P.Y."/>
            <person name="Liu S.W."/>
            <person name="Li F.N."/>
            <person name="Sun C.H."/>
        </authorList>
    </citation>
    <scope>NUCLEOTIDE SEQUENCE</scope>
    <source>
        <strain evidence="2">G463</strain>
    </source>
</reference>
<dbReference type="AlphaFoldDB" id="A0A927JDS7"/>
<protein>
    <submittedName>
        <fullName evidence="2">Uncharacterized protein</fullName>
    </submittedName>
</protein>
<feature type="compositionally biased region" description="Basic and acidic residues" evidence="1">
    <location>
        <begin position="104"/>
        <end position="118"/>
    </location>
</feature>
<accession>A0A927JDS7</accession>
<comment type="caution">
    <text evidence="2">The sequence shown here is derived from an EMBL/GenBank/DDBJ whole genome shotgun (WGS) entry which is preliminary data.</text>
</comment>
<evidence type="ECO:0000313" key="3">
    <source>
        <dbReference type="Proteomes" id="UP000642993"/>
    </source>
</evidence>
<evidence type="ECO:0000313" key="2">
    <source>
        <dbReference type="EMBL" id="MBD8507488.1"/>
    </source>
</evidence>
<dbReference type="RefSeq" id="WP_192039943.1">
    <property type="nucleotide sequence ID" value="NZ_JACYWE010000008.1"/>
</dbReference>
<dbReference type="EMBL" id="JACYWE010000008">
    <property type="protein sequence ID" value="MBD8507488.1"/>
    <property type="molecule type" value="Genomic_DNA"/>
</dbReference>
<name>A0A927JDS7_9ACTN</name>
<evidence type="ECO:0000256" key="1">
    <source>
        <dbReference type="SAM" id="MobiDB-lite"/>
    </source>
</evidence>
<proteinExistence type="predicted"/>